<evidence type="ECO:0000313" key="1">
    <source>
        <dbReference type="EMBL" id="VFK05054.1"/>
    </source>
</evidence>
<dbReference type="EMBL" id="CAADFI010000526">
    <property type="protein sequence ID" value="VFK05054.1"/>
    <property type="molecule type" value="Genomic_DNA"/>
</dbReference>
<evidence type="ECO:0000313" key="2">
    <source>
        <dbReference type="EMBL" id="VFK05091.1"/>
    </source>
</evidence>
<gene>
    <name evidence="2" type="ORF">BECKH772A_GA0070896_105032</name>
    <name evidence="1" type="ORF">BECKH772B_GA0070898_105262</name>
    <name evidence="3" type="ORF">BECKH772C_GA0070978_105022</name>
</gene>
<protein>
    <submittedName>
        <fullName evidence="1">Uncharacterized protein</fullName>
    </submittedName>
</protein>
<proteinExistence type="predicted"/>
<dbReference type="AlphaFoldDB" id="A0A450VJQ2"/>
<reference evidence="1" key="1">
    <citation type="submission" date="2019-02" db="EMBL/GenBank/DDBJ databases">
        <authorList>
            <person name="Gruber-Vodicka R. H."/>
            <person name="Seah K. B. B."/>
        </authorList>
    </citation>
    <scope>NUCLEOTIDE SEQUENCE</scope>
    <source>
        <strain evidence="3">BECK_SA2B12</strain>
        <strain evidence="2">BECK_SA2B15</strain>
        <strain evidence="1">BECK_SA2B20</strain>
    </source>
</reference>
<organism evidence="1">
    <name type="scientific">Candidatus Kentrum eta</name>
    <dbReference type="NCBI Taxonomy" id="2126337"/>
    <lineage>
        <taxon>Bacteria</taxon>
        <taxon>Pseudomonadati</taxon>
        <taxon>Pseudomonadota</taxon>
        <taxon>Gammaproteobacteria</taxon>
        <taxon>Candidatus Kentrum</taxon>
    </lineage>
</organism>
<evidence type="ECO:0000313" key="3">
    <source>
        <dbReference type="EMBL" id="VFK08307.1"/>
    </source>
</evidence>
<name>A0A450VJQ2_9GAMM</name>
<sequence length="110" mass="12761">MIPGNGSVRNLRLAFSYDDQFGVARNATDPSQSEKAFLQQKSYRSWADTVPSRQGRGQRHRSRFDDPLFSQSLSSLLSRINLCRRKIQQIRVNSFYLIRLLLDSRLVVKE</sequence>
<dbReference type="EMBL" id="CAADFJ010000502">
    <property type="protein sequence ID" value="VFK08307.1"/>
    <property type="molecule type" value="Genomic_DNA"/>
</dbReference>
<dbReference type="EMBL" id="CAADFG010000503">
    <property type="protein sequence ID" value="VFK05091.1"/>
    <property type="molecule type" value="Genomic_DNA"/>
</dbReference>
<accession>A0A450VJQ2</accession>